<dbReference type="EMBL" id="JACGCM010001155">
    <property type="protein sequence ID" value="KAF6160773.1"/>
    <property type="molecule type" value="Genomic_DNA"/>
</dbReference>
<feature type="non-terminal residue" evidence="1">
    <location>
        <position position="1"/>
    </location>
</feature>
<name>A0A7J7N0V8_9MAGN</name>
<dbReference type="Proteomes" id="UP000541444">
    <property type="component" value="Unassembled WGS sequence"/>
</dbReference>
<evidence type="ECO:0000313" key="1">
    <source>
        <dbReference type="EMBL" id="KAF6160773.1"/>
    </source>
</evidence>
<dbReference type="AlphaFoldDB" id="A0A7J7N0V8"/>
<organism evidence="1 2">
    <name type="scientific">Kingdonia uniflora</name>
    <dbReference type="NCBI Taxonomy" id="39325"/>
    <lineage>
        <taxon>Eukaryota</taxon>
        <taxon>Viridiplantae</taxon>
        <taxon>Streptophyta</taxon>
        <taxon>Embryophyta</taxon>
        <taxon>Tracheophyta</taxon>
        <taxon>Spermatophyta</taxon>
        <taxon>Magnoliopsida</taxon>
        <taxon>Ranunculales</taxon>
        <taxon>Circaeasteraceae</taxon>
        <taxon>Kingdonia</taxon>
    </lineage>
</organism>
<protein>
    <submittedName>
        <fullName evidence="1">Uncharacterized protein</fullName>
    </submittedName>
</protein>
<reference evidence="1 2" key="1">
    <citation type="journal article" date="2020" name="IScience">
        <title>Genome Sequencing of the Endangered Kingdonia uniflora (Circaeasteraceae, Ranunculales) Reveals Potential Mechanisms of Evolutionary Specialization.</title>
        <authorList>
            <person name="Sun Y."/>
            <person name="Deng T."/>
            <person name="Zhang A."/>
            <person name="Moore M.J."/>
            <person name="Landis J.B."/>
            <person name="Lin N."/>
            <person name="Zhang H."/>
            <person name="Zhang X."/>
            <person name="Huang J."/>
            <person name="Zhang X."/>
            <person name="Sun H."/>
            <person name="Wang H."/>
        </authorList>
    </citation>
    <scope>NUCLEOTIDE SEQUENCE [LARGE SCALE GENOMIC DNA]</scope>
    <source>
        <strain evidence="1">TB1705</strain>
        <tissue evidence="1">Leaf</tissue>
    </source>
</reference>
<proteinExistence type="predicted"/>
<gene>
    <name evidence="1" type="ORF">GIB67_035974</name>
</gene>
<comment type="caution">
    <text evidence="1">The sequence shown here is derived from an EMBL/GenBank/DDBJ whole genome shotgun (WGS) entry which is preliminary data.</text>
</comment>
<keyword evidence="2" id="KW-1185">Reference proteome</keyword>
<sequence>KRFLGILETHKIFGTTTLSLFIGRVSGYPKHSIFGNRLLLGGTSFKLKILFCYATRVNGYGKYRERICSCCMLRVTPVFKIRGRIFSKTGRVDRLWSRLHTRTSG</sequence>
<accession>A0A7J7N0V8</accession>
<evidence type="ECO:0000313" key="2">
    <source>
        <dbReference type="Proteomes" id="UP000541444"/>
    </source>
</evidence>